<dbReference type="Pfam" id="PF01369">
    <property type="entry name" value="Sec7"/>
    <property type="match status" value="1"/>
</dbReference>
<dbReference type="PROSITE" id="PS50190">
    <property type="entry name" value="SEC7"/>
    <property type="match status" value="1"/>
</dbReference>
<feature type="compositionally biased region" description="Acidic residues" evidence="1">
    <location>
        <begin position="894"/>
        <end position="913"/>
    </location>
</feature>
<feature type="region of interest" description="Disordered" evidence="1">
    <location>
        <begin position="406"/>
        <end position="445"/>
    </location>
</feature>
<feature type="region of interest" description="Disordered" evidence="1">
    <location>
        <begin position="79"/>
        <end position="127"/>
    </location>
</feature>
<feature type="compositionally biased region" description="Polar residues" evidence="1">
    <location>
        <begin position="362"/>
        <end position="378"/>
    </location>
</feature>
<feature type="compositionally biased region" description="Basic and acidic residues" evidence="1">
    <location>
        <begin position="284"/>
        <end position="293"/>
    </location>
</feature>
<gene>
    <name evidence="3" type="primary">KNAG0A07450</name>
    <name evidence="3" type="ordered locus">KNAG_0A07450</name>
</gene>
<dbReference type="Gene3D" id="1.10.1000.11">
    <property type="entry name" value="Arf Nucleotide-binding Site Opener,domain 2"/>
    <property type="match status" value="1"/>
</dbReference>
<dbReference type="OMA" id="LYEIRRN"/>
<dbReference type="OrthoDB" id="430364at2759"/>
<keyword evidence="4" id="KW-1185">Reference proteome</keyword>
<dbReference type="KEGG" id="kng:KNAG_0A07450"/>
<evidence type="ECO:0000313" key="4">
    <source>
        <dbReference type="Proteomes" id="UP000006310"/>
    </source>
</evidence>
<dbReference type="HOGENOM" id="CLU_008280_0_0_1"/>
<dbReference type="SUPFAM" id="SSF48425">
    <property type="entry name" value="Sec7 domain"/>
    <property type="match status" value="1"/>
</dbReference>
<dbReference type="RefSeq" id="XP_022462644.1">
    <property type="nucleotide sequence ID" value="XM_022611212.1"/>
</dbReference>
<feature type="compositionally biased region" description="Low complexity" evidence="1">
    <location>
        <begin position="346"/>
        <end position="360"/>
    </location>
</feature>
<dbReference type="EMBL" id="HE978314">
    <property type="protein sequence ID" value="CCK68398.1"/>
    <property type="molecule type" value="Genomic_DNA"/>
</dbReference>
<feature type="compositionally biased region" description="Basic residues" evidence="1">
    <location>
        <begin position="167"/>
        <end position="181"/>
    </location>
</feature>
<proteinExistence type="predicted"/>
<dbReference type="STRING" id="1071383.J7RFS8"/>
<dbReference type="InterPro" id="IPR023394">
    <property type="entry name" value="Sec7_C_sf"/>
</dbReference>
<dbReference type="GeneID" id="34524033"/>
<feature type="compositionally biased region" description="Polar residues" evidence="1">
    <location>
        <begin position="212"/>
        <end position="232"/>
    </location>
</feature>
<sequence length="1065" mass="118646">MSQSFASLLRAKLFTNEARAVKEDEQKKGNRSARRGSLTGQIHSSVEQIGVVSSQPTPLVDLDDIEAALRFVPLGNGEGEFDAEESSDVQSAVSHTSSSEASDTSSIYDGDFDLNGRSVTEEPRGPSTIEKLKNKMNLNFNKHGYTVDGDTNLVEFMSLGEESSAHSSKRTVKIKQRHHRNLSTSSPRKLSLEKFPSSGSASLTHKAELKKIQSNASSTKSGNKSLWSPNKQRGTRSKRASGNSSLKFGNLSRANLSRSNSGEGKPIVFQVAPKGKSINRGRSKTLDAADLKRGGKHIPTVPRFGNNKPPPISGKTRQKSKSHSRSLSDKLLFLSKNNSTNSVNNAADASFSSKSSSAYSTPRVSTSSGTGPQTVFLQANNNASGNSISKRSNSIVNALNSFVGLKSSSSSSTTKQPLSTPQRFPPAKLEDLPAPPPPFDADESPESYLRTLAPYGKFIGTFLSLKPDEFRTKCLEYFVDTSFDFADDALDIALRKLLIFVELPKEAQQIDRLLTAFGKVYYKQQREHNLQRCIWYDEHQVYFIAFSLLMLHTDYFNPQNKIKMTVDDFIDLVHNDTYSNGNKLPVELLVYFYDNVTSKEFPKFDCLQMVDTESLFFDILVDGDMYSPKELIRNKTLGMLVSTSNNSLESMPVLQHNLTLPTSTVVNRPASSSISSYFSHATTSSAITRTNSFTNNTNYRSNSNGPLQDDIDVYSKILNNELLPVSLARAVYKYYKSSTFDDDATSFIVSSKKKKECNRHFHVLTAVKGGYLKVATSSLGKLHLPPYEIINVSPQQKCSFLKIFQMGELQELNVNYNSERNSNRVFSMGKEEKWKCKIVVMTTCGILVYDKKKFSDFGAPEVRRDENTGETDYIIDMKFGCDVLSCHNVFAEEEDGNGDRSDDDQSIDTMTEDDSLRTDLDADGGYVFTVWGAHGKLVWKCDSTHERERWINSIDFIGAIEGCHIALGCLHNTIISTRDQYPKDKLKTVQADKLEQVQNVKTLETVLNTYRQCIPISYKAKFAMIDQVKHLALKMDFFNYGIKRDAVYALILKQAIDVGDVLPPE</sequence>
<feature type="compositionally biased region" description="Low complexity" evidence="1">
    <location>
        <begin position="406"/>
        <end position="427"/>
    </location>
</feature>
<dbReference type="GO" id="GO:0032012">
    <property type="term" value="P:regulation of ARF protein signal transduction"/>
    <property type="evidence" value="ECO:0007669"/>
    <property type="project" value="InterPro"/>
</dbReference>
<feature type="domain" description="SEC7" evidence="2">
    <location>
        <begin position="457"/>
        <end position="599"/>
    </location>
</feature>
<organism evidence="3 4">
    <name type="scientific">Huiozyma naganishii (strain ATCC MYA-139 / BCRC 22969 / CBS 8797 / KCTC 17520 / NBRC 10181 / NCYC 3082 / Yp74L-3)</name>
    <name type="common">Yeast</name>
    <name type="synonym">Kazachstania naganishii</name>
    <dbReference type="NCBI Taxonomy" id="1071383"/>
    <lineage>
        <taxon>Eukaryota</taxon>
        <taxon>Fungi</taxon>
        <taxon>Dikarya</taxon>
        <taxon>Ascomycota</taxon>
        <taxon>Saccharomycotina</taxon>
        <taxon>Saccharomycetes</taxon>
        <taxon>Saccharomycetales</taxon>
        <taxon>Saccharomycetaceae</taxon>
        <taxon>Huiozyma</taxon>
    </lineage>
</organism>
<dbReference type="PANTHER" id="PTHR10663:SF405">
    <property type="entry name" value="ARF GUANINE NUCLEOTIDE EXCHANGE FACTOR SYT1"/>
    <property type="match status" value="1"/>
</dbReference>
<accession>J7RFS8</accession>
<reference evidence="3 4" key="1">
    <citation type="journal article" date="2011" name="Proc. Natl. Acad. Sci. U.S.A.">
        <title>Evolutionary erosion of yeast sex chromosomes by mating-type switching accidents.</title>
        <authorList>
            <person name="Gordon J.L."/>
            <person name="Armisen D."/>
            <person name="Proux-Wera E."/>
            <person name="Oheigeartaigh S.S."/>
            <person name="Byrne K.P."/>
            <person name="Wolfe K.H."/>
        </authorList>
    </citation>
    <scope>NUCLEOTIDE SEQUENCE [LARGE SCALE GENOMIC DNA]</scope>
    <source>
        <strain evidence="4">ATCC MYA-139 / BCRC 22969 / CBS 8797 / CCRC 22969 / KCTC 17520 / NBRC 10181 / NCYC 3082</strain>
    </source>
</reference>
<dbReference type="eggNOG" id="KOG0929">
    <property type="taxonomic scope" value="Eukaryota"/>
</dbReference>
<dbReference type="Proteomes" id="UP000006310">
    <property type="component" value="Chromosome 1"/>
</dbReference>
<dbReference type="InterPro" id="IPR000904">
    <property type="entry name" value="Sec7_dom"/>
</dbReference>
<protein>
    <recommendedName>
        <fullName evidence="2">SEC7 domain-containing protein</fullName>
    </recommendedName>
</protein>
<reference evidence="4" key="2">
    <citation type="submission" date="2012-08" db="EMBL/GenBank/DDBJ databases">
        <title>Genome sequence of Kazachstania naganishii.</title>
        <authorList>
            <person name="Gordon J.L."/>
            <person name="Armisen D."/>
            <person name="Proux-Wera E."/>
            <person name="OhEigeartaigh S.S."/>
            <person name="Byrne K.P."/>
            <person name="Wolfe K.H."/>
        </authorList>
    </citation>
    <scope>NUCLEOTIDE SEQUENCE [LARGE SCALE GENOMIC DNA]</scope>
    <source>
        <strain evidence="4">ATCC MYA-139 / BCRC 22969 / CBS 8797 / CCRC 22969 / KCTC 17520 / NBRC 10181 / NCYC 3082</strain>
    </source>
</reference>
<feature type="region of interest" description="Disordered" evidence="1">
    <location>
        <begin position="894"/>
        <end position="915"/>
    </location>
</feature>
<dbReference type="SMART" id="SM00222">
    <property type="entry name" value="Sec7"/>
    <property type="match status" value="1"/>
</dbReference>
<feature type="region of interest" description="Disordered" evidence="1">
    <location>
        <begin position="342"/>
        <end position="378"/>
    </location>
</feature>
<feature type="region of interest" description="Disordered" evidence="1">
    <location>
        <begin position="20"/>
        <end position="42"/>
    </location>
</feature>
<dbReference type="PANTHER" id="PTHR10663">
    <property type="entry name" value="GUANYL-NUCLEOTIDE EXCHANGE FACTOR"/>
    <property type="match status" value="1"/>
</dbReference>
<feature type="compositionally biased region" description="Low complexity" evidence="1">
    <location>
        <begin position="88"/>
        <end position="106"/>
    </location>
</feature>
<name>J7RFS8_HUIN7</name>
<evidence type="ECO:0000256" key="1">
    <source>
        <dbReference type="SAM" id="MobiDB-lite"/>
    </source>
</evidence>
<evidence type="ECO:0000313" key="3">
    <source>
        <dbReference type="EMBL" id="CCK68398.1"/>
    </source>
</evidence>
<evidence type="ECO:0000259" key="2">
    <source>
        <dbReference type="PROSITE" id="PS50190"/>
    </source>
</evidence>
<dbReference type="AlphaFoldDB" id="J7RFS8"/>
<dbReference type="InterPro" id="IPR035999">
    <property type="entry name" value="Sec7_dom_sf"/>
</dbReference>
<feature type="region of interest" description="Disordered" evidence="1">
    <location>
        <begin position="161"/>
        <end position="327"/>
    </location>
</feature>
<dbReference type="GO" id="GO:0005085">
    <property type="term" value="F:guanyl-nucleotide exchange factor activity"/>
    <property type="evidence" value="ECO:0007669"/>
    <property type="project" value="InterPro"/>
</dbReference>
<feature type="compositionally biased region" description="Low complexity" evidence="1">
    <location>
        <begin position="250"/>
        <end position="261"/>
    </location>
</feature>